<keyword evidence="3" id="KW-1185">Reference proteome</keyword>
<dbReference type="EMBL" id="JARJCM010000121">
    <property type="protein sequence ID" value="KAJ7027655.1"/>
    <property type="molecule type" value="Genomic_DNA"/>
</dbReference>
<protein>
    <submittedName>
        <fullName evidence="2">Uncharacterized protein</fullName>
    </submittedName>
</protein>
<organism evidence="2 3">
    <name type="scientific">Mycena alexandri</name>
    <dbReference type="NCBI Taxonomy" id="1745969"/>
    <lineage>
        <taxon>Eukaryota</taxon>
        <taxon>Fungi</taxon>
        <taxon>Dikarya</taxon>
        <taxon>Basidiomycota</taxon>
        <taxon>Agaricomycotina</taxon>
        <taxon>Agaricomycetes</taxon>
        <taxon>Agaricomycetidae</taxon>
        <taxon>Agaricales</taxon>
        <taxon>Marasmiineae</taxon>
        <taxon>Mycenaceae</taxon>
        <taxon>Mycena</taxon>
    </lineage>
</organism>
<reference evidence="2" key="1">
    <citation type="submission" date="2023-03" db="EMBL/GenBank/DDBJ databases">
        <title>Massive genome expansion in bonnet fungi (Mycena s.s.) driven by repeated elements and novel gene families across ecological guilds.</title>
        <authorList>
            <consortium name="Lawrence Berkeley National Laboratory"/>
            <person name="Harder C.B."/>
            <person name="Miyauchi S."/>
            <person name="Viragh M."/>
            <person name="Kuo A."/>
            <person name="Thoen E."/>
            <person name="Andreopoulos B."/>
            <person name="Lu D."/>
            <person name="Skrede I."/>
            <person name="Drula E."/>
            <person name="Henrissat B."/>
            <person name="Morin E."/>
            <person name="Kohler A."/>
            <person name="Barry K."/>
            <person name="LaButti K."/>
            <person name="Morin E."/>
            <person name="Salamov A."/>
            <person name="Lipzen A."/>
            <person name="Mereny Z."/>
            <person name="Hegedus B."/>
            <person name="Baldrian P."/>
            <person name="Stursova M."/>
            <person name="Weitz H."/>
            <person name="Taylor A."/>
            <person name="Grigoriev I.V."/>
            <person name="Nagy L.G."/>
            <person name="Martin F."/>
            <person name="Kauserud H."/>
        </authorList>
    </citation>
    <scope>NUCLEOTIDE SEQUENCE</scope>
    <source>
        <strain evidence="2">CBHHK200</strain>
    </source>
</reference>
<feature type="compositionally biased region" description="Low complexity" evidence="1">
    <location>
        <begin position="306"/>
        <end position="320"/>
    </location>
</feature>
<feature type="non-terminal residue" evidence="2">
    <location>
        <position position="369"/>
    </location>
</feature>
<evidence type="ECO:0000256" key="1">
    <source>
        <dbReference type="SAM" id="MobiDB-lite"/>
    </source>
</evidence>
<feature type="region of interest" description="Disordered" evidence="1">
    <location>
        <begin position="306"/>
        <end position="332"/>
    </location>
</feature>
<dbReference type="AlphaFoldDB" id="A0AAD6SK74"/>
<evidence type="ECO:0000313" key="3">
    <source>
        <dbReference type="Proteomes" id="UP001218188"/>
    </source>
</evidence>
<evidence type="ECO:0000313" key="2">
    <source>
        <dbReference type="EMBL" id="KAJ7027655.1"/>
    </source>
</evidence>
<accession>A0AAD6SK74</accession>
<sequence length="369" mass="42781">MPKSPSEAETMISTLWQIFNLKELQYVLCDAKTTPGGRNYARTPNLTMLGYLGDFEVLRQIPLYAPRFRGHQINFQLQTSTTHVNSETRRPPDRRQVQSPIELFFEPLSQWLQPCSNFATPHFDSRFNFHAHSDALRSAASNRSRHSFCKFLYLADAFFQTFWRSIFDQIQLGAQVLDSFHFLCINAAFFQISWRPISAFELLQLLTPEASHFSDTFAFNLGSSRRIPFQHPTLRRIGHANFKNSMRHDRRHDKEYLESSQRYFLTRCRIAPAHSKRTLNSQISIRRWAGFLLRPMSNSIGAEQIPKGISQQPSSSSHISIDQRECTSNNSTRVRNATKWGLPGSSEVMARYNQHVFTFPCWIYTNVSD</sequence>
<gene>
    <name evidence="2" type="ORF">C8F04DRAFT_1238018</name>
</gene>
<dbReference type="Proteomes" id="UP001218188">
    <property type="component" value="Unassembled WGS sequence"/>
</dbReference>
<name>A0AAD6SK74_9AGAR</name>
<comment type="caution">
    <text evidence="2">The sequence shown here is derived from an EMBL/GenBank/DDBJ whole genome shotgun (WGS) entry which is preliminary data.</text>
</comment>
<proteinExistence type="predicted"/>